<dbReference type="GO" id="GO:0005874">
    <property type="term" value="C:microtubule"/>
    <property type="evidence" value="ECO:0007669"/>
    <property type="project" value="TreeGrafter"/>
</dbReference>
<dbReference type="EMBL" id="HBIJ01007464">
    <property type="protein sequence ID" value="CAE0364516.1"/>
    <property type="molecule type" value="Transcribed_RNA"/>
</dbReference>
<dbReference type="InterPro" id="IPR000375">
    <property type="entry name" value="Dynamin_stalk"/>
</dbReference>
<dbReference type="Gene3D" id="2.30.42.10">
    <property type="match status" value="1"/>
</dbReference>
<sequence>MEVENAKVEASARAEENIPPQAPIDLTYRDQVRPWLELAEDLRTLNLDSTLAVPQICVMGDQSSGKSSVLEALSGIPFPRGSGLVTRCPVRLVMRRADSGTRWQAVASLESSQQSVSAESAEELTNILARLMEASTRQHSSSQGGMSTEAIVVKLTSADAPDLTVVDLPGIVRTTTAGQSINVIDEVNGLIDSYLQEERTIILAVIPANQDIATVDILERAQRVDPKGERTLGVLTKPDLVGDGNEEEVIAVVKNERKPLKLGYVMVKNRSQAQIKQGTSSEIARQDEARFFSSHPIFKKLSQNLVGVHTLTTALTKLLVTRIQTQLAPMKRQVEQLYGTVRTELRRVATRGTPTTPGEQQKLLITITQDFIRQLHDCVRGEYRDRLIVTSPTLRLYTRALVIFQELQSQVVATAPRFKDRNFVDDLAKKMESLRGRELPGFMSAQSFYMFIQDFIEAWRGPTRAACGQTRALAAEVVADLLHQIAPSYPVLRDAFDTAANSILEQTEDEAITLIDSLLLREKDPFTINEFLQAHINKLRYDKFETAVDSAFAGDNGNASWDMAKQHVINALRTWYQNSHSVSSAANAEDLSAILQAYWTLASKRYVDNACMAIDDRILGTLCPKLQEALFHHAHDNDKLDAFFVEDPAIVAKRKELEATKDRLAKATLAMSSIQVTRTNKKDTDHGAAAATGSAGQLIRVTIPSALQGLGLQLADEQNRVVVRGFRDANSPAQDAGIHLGDTLVQINERPVTSFDNAISQLKALNKQDPIHLVLRRL</sequence>
<dbReference type="InterPro" id="IPR020850">
    <property type="entry name" value="GED_dom"/>
</dbReference>
<dbReference type="InterPro" id="IPR030381">
    <property type="entry name" value="G_DYNAMIN_dom"/>
</dbReference>
<dbReference type="GO" id="GO:0048312">
    <property type="term" value="P:intracellular distribution of mitochondria"/>
    <property type="evidence" value="ECO:0007669"/>
    <property type="project" value="TreeGrafter"/>
</dbReference>
<dbReference type="PROSITE" id="PS50106">
    <property type="entry name" value="PDZ"/>
    <property type="match status" value="1"/>
</dbReference>
<evidence type="ECO:0008006" key="7">
    <source>
        <dbReference type="Google" id="ProtNLM"/>
    </source>
</evidence>
<keyword evidence="1" id="KW-0547">Nucleotide-binding</keyword>
<dbReference type="InterPro" id="IPR001478">
    <property type="entry name" value="PDZ"/>
</dbReference>
<dbReference type="PANTHER" id="PTHR11566">
    <property type="entry name" value="DYNAMIN"/>
    <property type="match status" value="1"/>
</dbReference>
<dbReference type="PANTHER" id="PTHR11566:SF21">
    <property type="entry name" value="DYNAMIN RELATED PROTEIN 1, ISOFORM A"/>
    <property type="match status" value="1"/>
</dbReference>
<dbReference type="InterPro" id="IPR027417">
    <property type="entry name" value="P-loop_NTPase"/>
</dbReference>
<dbReference type="AlphaFoldDB" id="A0A7S3JVN6"/>
<keyword evidence="2" id="KW-0342">GTP-binding</keyword>
<dbReference type="GO" id="GO:0005739">
    <property type="term" value="C:mitochondrion"/>
    <property type="evidence" value="ECO:0007669"/>
    <property type="project" value="TreeGrafter"/>
</dbReference>
<protein>
    <recommendedName>
        <fullName evidence="7">Dynamin-type G domain-containing protein</fullName>
    </recommendedName>
</protein>
<dbReference type="Gene3D" id="3.40.50.300">
    <property type="entry name" value="P-loop containing nucleotide triphosphate hydrolases"/>
    <property type="match status" value="1"/>
</dbReference>
<accession>A0A7S3JVN6</accession>
<dbReference type="Pfam" id="PF01031">
    <property type="entry name" value="Dynamin_M"/>
    <property type="match status" value="1"/>
</dbReference>
<dbReference type="InterPro" id="IPR036034">
    <property type="entry name" value="PDZ_sf"/>
</dbReference>
<evidence type="ECO:0000259" key="4">
    <source>
        <dbReference type="PROSITE" id="PS51388"/>
    </source>
</evidence>
<evidence type="ECO:0000259" key="5">
    <source>
        <dbReference type="PROSITE" id="PS51718"/>
    </source>
</evidence>
<dbReference type="GO" id="GO:0016559">
    <property type="term" value="P:peroxisome fission"/>
    <property type="evidence" value="ECO:0007669"/>
    <property type="project" value="TreeGrafter"/>
</dbReference>
<reference evidence="6" key="1">
    <citation type="submission" date="2021-01" db="EMBL/GenBank/DDBJ databases">
        <authorList>
            <person name="Corre E."/>
            <person name="Pelletier E."/>
            <person name="Niang G."/>
            <person name="Scheremetjew M."/>
            <person name="Finn R."/>
            <person name="Kale V."/>
            <person name="Holt S."/>
            <person name="Cochrane G."/>
            <person name="Meng A."/>
            <person name="Brown T."/>
            <person name="Cohen L."/>
        </authorList>
    </citation>
    <scope>NUCLEOTIDE SEQUENCE</scope>
    <source>
        <strain evidence="6">CCMP1510</strain>
    </source>
</reference>
<feature type="domain" description="PDZ" evidence="3">
    <location>
        <begin position="700"/>
        <end position="777"/>
    </location>
</feature>
<proteinExistence type="predicted"/>
<evidence type="ECO:0000313" key="6">
    <source>
        <dbReference type="EMBL" id="CAE0364516.1"/>
    </source>
</evidence>
<dbReference type="InterPro" id="IPR003130">
    <property type="entry name" value="GED"/>
</dbReference>
<dbReference type="CDD" id="cd08771">
    <property type="entry name" value="DLP_1"/>
    <property type="match status" value="1"/>
</dbReference>
<dbReference type="GO" id="GO:0006897">
    <property type="term" value="P:endocytosis"/>
    <property type="evidence" value="ECO:0007669"/>
    <property type="project" value="TreeGrafter"/>
</dbReference>
<dbReference type="SMART" id="SM00053">
    <property type="entry name" value="DYNc"/>
    <property type="match status" value="1"/>
</dbReference>
<organism evidence="6">
    <name type="scientific">Aureoumbra lagunensis</name>
    <dbReference type="NCBI Taxonomy" id="44058"/>
    <lineage>
        <taxon>Eukaryota</taxon>
        <taxon>Sar</taxon>
        <taxon>Stramenopiles</taxon>
        <taxon>Ochrophyta</taxon>
        <taxon>Pelagophyceae</taxon>
        <taxon>Pelagomonadales</taxon>
        <taxon>Aureoumbra</taxon>
    </lineage>
</organism>
<evidence type="ECO:0000256" key="2">
    <source>
        <dbReference type="ARBA" id="ARBA00023134"/>
    </source>
</evidence>
<feature type="domain" description="Dynamin-type G" evidence="5">
    <location>
        <begin position="50"/>
        <end position="329"/>
    </location>
</feature>
<dbReference type="InterPro" id="IPR045063">
    <property type="entry name" value="Dynamin_N"/>
</dbReference>
<dbReference type="GO" id="GO:0005525">
    <property type="term" value="F:GTP binding"/>
    <property type="evidence" value="ECO:0007669"/>
    <property type="project" value="InterPro"/>
</dbReference>
<dbReference type="GO" id="GO:0000266">
    <property type="term" value="P:mitochondrial fission"/>
    <property type="evidence" value="ECO:0007669"/>
    <property type="project" value="TreeGrafter"/>
</dbReference>
<dbReference type="SUPFAM" id="SSF52540">
    <property type="entry name" value="P-loop containing nucleoside triphosphate hydrolases"/>
    <property type="match status" value="1"/>
</dbReference>
<dbReference type="GO" id="GO:0003924">
    <property type="term" value="F:GTPase activity"/>
    <property type="evidence" value="ECO:0007669"/>
    <property type="project" value="InterPro"/>
</dbReference>
<dbReference type="InterPro" id="IPR001401">
    <property type="entry name" value="Dynamin_GTPase"/>
</dbReference>
<dbReference type="SUPFAM" id="SSF50156">
    <property type="entry name" value="PDZ domain-like"/>
    <property type="match status" value="1"/>
</dbReference>
<gene>
    <name evidence="6" type="ORF">ALAG00032_LOCUS5257</name>
</gene>
<dbReference type="GO" id="GO:0016020">
    <property type="term" value="C:membrane"/>
    <property type="evidence" value="ECO:0007669"/>
    <property type="project" value="TreeGrafter"/>
</dbReference>
<dbReference type="PROSITE" id="PS51388">
    <property type="entry name" value="GED"/>
    <property type="match status" value="1"/>
</dbReference>
<dbReference type="Pfam" id="PF00350">
    <property type="entry name" value="Dynamin_N"/>
    <property type="match status" value="1"/>
</dbReference>
<dbReference type="InterPro" id="IPR022812">
    <property type="entry name" value="Dynamin"/>
</dbReference>
<name>A0A7S3JVN6_9STRA</name>
<evidence type="ECO:0000259" key="3">
    <source>
        <dbReference type="PROSITE" id="PS50106"/>
    </source>
</evidence>
<dbReference type="Pfam" id="PF02212">
    <property type="entry name" value="GED"/>
    <property type="match status" value="1"/>
</dbReference>
<evidence type="ECO:0000256" key="1">
    <source>
        <dbReference type="ARBA" id="ARBA00022741"/>
    </source>
</evidence>
<dbReference type="PROSITE" id="PS51718">
    <property type="entry name" value="G_DYNAMIN_2"/>
    <property type="match status" value="1"/>
</dbReference>
<dbReference type="Gene3D" id="1.20.120.1240">
    <property type="entry name" value="Dynamin, middle domain"/>
    <property type="match status" value="1"/>
</dbReference>
<dbReference type="PRINTS" id="PR00195">
    <property type="entry name" value="DYNAMIN"/>
</dbReference>
<feature type="domain" description="GED" evidence="4">
    <location>
        <begin position="588"/>
        <end position="679"/>
    </location>
</feature>
<dbReference type="GO" id="GO:0008017">
    <property type="term" value="F:microtubule binding"/>
    <property type="evidence" value="ECO:0007669"/>
    <property type="project" value="TreeGrafter"/>
</dbReference>
<dbReference type="Pfam" id="PF13180">
    <property type="entry name" value="PDZ_2"/>
    <property type="match status" value="1"/>
</dbReference>